<comment type="catalytic activity">
    <reaction evidence="2">
        <text>[protein]-peptidylproline (omega=180) = [protein]-peptidylproline (omega=0)</text>
        <dbReference type="Rhea" id="RHEA:16237"/>
        <dbReference type="Rhea" id="RHEA-COMP:10747"/>
        <dbReference type="Rhea" id="RHEA-COMP:10748"/>
        <dbReference type="ChEBI" id="CHEBI:83833"/>
        <dbReference type="ChEBI" id="CHEBI:83834"/>
        <dbReference type="EC" id="5.2.1.8"/>
    </reaction>
</comment>
<keyword evidence="5" id="KW-1185">Reference proteome</keyword>
<evidence type="ECO:0000313" key="5">
    <source>
        <dbReference type="Proteomes" id="UP001642360"/>
    </source>
</evidence>
<dbReference type="SUPFAM" id="SSF50891">
    <property type="entry name" value="Cyclophilin-like"/>
    <property type="match status" value="1"/>
</dbReference>
<gene>
    <name evidence="4" type="ORF">ILEXP_LOCUS31304</name>
</gene>
<dbReference type="GO" id="GO:0003755">
    <property type="term" value="F:peptidyl-prolyl cis-trans isomerase activity"/>
    <property type="evidence" value="ECO:0007669"/>
    <property type="project" value="UniProtKB-UniRule"/>
</dbReference>
<keyword evidence="2" id="KW-0697">Rotamase</keyword>
<sequence>MSMKNPMVFLDVSIDGDPIERMVFELFCDVVPKTAENFRALCTGEKGNSLKTGRPLHYKGTFFHRIVKGAMVQGGDLLRRDGMHSLAIIFIHAL</sequence>
<dbReference type="Gene3D" id="2.40.100.10">
    <property type="entry name" value="Cyclophilin-like"/>
    <property type="match status" value="1"/>
</dbReference>
<dbReference type="InterPro" id="IPR029000">
    <property type="entry name" value="Cyclophilin-like_dom_sf"/>
</dbReference>
<dbReference type="EC" id="5.2.1.8" evidence="2"/>
<accession>A0ABC8SZ13</accession>
<evidence type="ECO:0000256" key="1">
    <source>
        <dbReference type="ARBA" id="ARBA00007365"/>
    </source>
</evidence>
<comment type="caution">
    <text evidence="4">The sequence shown here is derived from an EMBL/GenBank/DDBJ whole genome shotgun (WGS) entry which is preliminary data.</text>
</comment>
<proteinExistence type="inferred from homology"/>
<feature type="domain" description="PPIase cyclophilin-type" evidence="3">
    <location>
        <begin position="9"/>
        <end position="94"/>
    </location>
</feature>
<evidence type="ECO:0000256" key="2">
    <source>
        <dbReference type="RuleBase" id="RU363019"/>
    </source>
</evidence>
<dbReference type="Pfam" id="PF00160">
    <property type="entry name" value="Pro_isomerase"/>
    <property type="match status" value="1"/>
</dbReference>
<dbReference type="PANTHER" id="PTHR11071:SF561">
    <property type="entry name" value="PEPTIDYL-PROLYL CIS-TRANS ISOMERASE D-RELATED"/>
    <property type="match status" value="1"/>
</dbReference>
<dbReference type="PRINTS" id="PR00153">
    <property type="entry name" value="CSAPPISMRASE"/>
</dbReference>
<organism evidence="4 5">
    <name type="scientific">Ilex paraguariensis</name>
    <name type="common">yerba mate</name>
    <dbReference type="NCBI Taxonomy" id="185542"/>
    <lineage>
        <taxon>Eukaryota</taxon>
        <taxon>Viridiplantae</taxon>
        <taxon>Streptophyta</taxon>
        <taxon>Embryophyta</taxon>
        <taxon>Tracheophyta</taxon>
        <taxon>Spermatophyta</taxon>
        <taxon>Magnoliopsida</taxon>
        <taxon>eudicotyledons</taxon>
        <taxon>Gunneridae</taxon>
        <taxon>Pentapetalae</taxon>
        <taxon>asterids</taxon>
        <taxon>campanulids</taxon>
        <taxon>Aquifoliales</taxon>
        <taxon>Aquifoliaceae</taxon>
        <taxon>Ilex</taxon>
    </lineage>
</organism>
<dbReference type="PANTHER" id="PTHR11071">
    <property type="entry name" value="PEPTIDYL-PROLYL CIS-TRANS ISOMERASE"/>
    <property type="match status" value="1"/>
</dbReference>
<evidence type="ECO:0000313" key="4">
    <source>
        <dbReference type="EMBL" id="CAK9162436.1"/>
    </source>
</evidence>
<dbReference type="AlphaFoldDB" id="A0ABC8SZ13"/>
<protein>
    <recommendedName>
        <fullName evidence="2">Peptidyl-prolyl cis-trans isomerase</fullName>
        <shortName evidence="2">PPIase</shortName>
        <ecNumber evidence="2">5.2.1.8</ecNumber>
    </recommendedName>
</protein>
<evidence type="ECO:0000259" key="3">
    <source>
        <dbReference type="PROSITE" id="PS50072"/>
    </source>
</evidence>
<keyword evidence="2" id="KW-0413">Isomerase</keyword>
<dbReference type="Proteomes" id="UP001642360">
    <property type="component" value="Unassembled WGS sequence"/>
</dbReference>
<comment type="function">
    <text evidence="2">PPIases accelerate the folding of proteins. It catalyzes the cis-trans isomerization of proline imidic peptide bonds in oligopeptides.</text>
</comment>
<reference evidence="4 5" key="1">
    <citation type="submission" date="2024-02" db="EMBL/GenBank/DDBJ databases">
        <authorList>
            <person name="Vignale AGUSTIN F."/>
            <person name="Sosa J E."/>
            <person name="Modenutti C."/>
        </authorList>
    </citation>
    <scope>NUCLEOTIDE SEQUENCE [LARGE SCALE GENOMIC DNA]</scope>
</reference>
<dbReference type="EMBL" id="CAUOFW020003855">
    <property type="protein sequence ID" value="CAK9162436.1"/>
    <property type="molecule type" value="Genomic_DNA"/>
</dbReference>
<comment type="similarity">
    <text evidence="1 2">Belongs to the cyclophilin-type PPIase family.</text>
</comment>
<dbReference type="InterPro" id="IPR002130">
    <property type="entry name" value="Cyclophilin-type_PPIase_dom"/>
</dbReference>
<name>A0ABC8SZ13_9AQUA</name>
<dbReference type="PROSITE" id="PS50072">
    <property type="entry name" value="CSA_PPIASE_2"/>
    <property type="match status" value="1"/>
</dbReference>